<accession>A0A179H4X1</accession>
<dbReference type="InterPro" id="IPR012334">
    <property type="entry name" value="Pectin_lyas_fold"/>
</dbReference>
<dbReference type="OMA" id="TPKECPP"/>
<feature type="chain" id="PRO_5008103248" evidence="2">
    <location>
        <begin position="26"/>
        <end position="1676"/>
    </location>
</feature>
<organism evidence="4 5">
    <name type="scientific">Purpureocillium lilacinum</name>
    <name type="common">Paecilomyces lilacinus</name>
    <dbReference type="NCBI Taxonomy" id="33203"/>
    <lineage>
        <taxon>Eukaryota</taxon>
        <taxon>Fungi</taxon>
        <taxon>Dikarya</taxon>
        <taxon>Ascomycota</taxon>
        <taxon>Pezizomycotina</taxon>
        <taxon>Sordariomycetes</taxon>
        <taxon>Hypocreomycetidae</taxon>
        <taxon>Hypocreales</taxon>
        <taxon>Ophiocordycipitaceae</taxon>
        <taxon>Purpureocillium</taxon>
    </lineage>
</organism>
<keyword evidence="2" id="KW-0732">Signal</keyword>
<feature type="signal peptide" evidence="2">
    <location>
        <begin position="1"/>
        <end position="25"/>
    </location>
</feature>
<gene>
    <name evidence="4" type="ORF">VFPFJ_07596</name>
</gene>
<dbReference type="GeneID" id="28889719"/>
<dbReference type="Proteomes" id="UP000078340">
    <property type="component" value="Unassembled WGS sequence"/>
</dbReference>
<feature type="domain" description="Rhamnogalacturonase A/B/Epimerase-like pectate lyase" evidence="3">
    <location>
        <begin position="546"/>
        <end position="773"/>
    </location>
</feature>
<evidence type="ECO:0000313" key="4">
    <source>
        <dbReference type="EMBL" id="OAQ85207.1"/>
    </source>
</evidence>
<feature type="compositionally biased region" description="Pro residues" evidence="1">
    <location>
        <begin position="1417"/>
        <end position="1426"/>
    </location>
</feature>
<dbReference type="GO" id="GO:0004650">
    <property type="term" value="F:polygalacturonase activity"/>
    <property type="evidence" value="ECO:0007669"/>
    <property type="project" value="InterPro"/>
</dbReference>
<feature type="compositionally biased region" description="Polar residues" evidence="1">
    <location>
        <begin position="326"/>
        <end position="341"/>
    </location>
</feature>
<dbReference type="Gene3D" id="2.160.20.10">
    <property type="entry name" value="Single-stranded right-handed beta-helix, Pectin lyase-like"/>
    <property type="match status" value="2"/>
</dbReference>
<dbReference type="SUPFAM" id="SSF51126">
    <property type="entry name" value="Pectin lyase-like"/>
    <property type="match status" value="2"/>
</dbReference>
<dbReference type="CDD" id="cd23668">
    <property type="entry name" value="GH55_beta13glucanase-like"/>
    <property type="match status" value="1"/>
</dbReference>
<dbReference type="PANTHER" id="PTHR33928:SF2">
    <property type="entry name" value="PECTATE LYASE SUPERFAMILY PROTEIN DOMAIN-CONTAINING PROTEIN-RELATED"/>
    <property type="match status" value="1"/>
</dbReference>
<evidence type="ECO:0000259" key="3">
    <source>
        <dbReference type="Pfam" id="PF12708"/>
    </source>
</evidence>
<feature type="region of interest" description="Disordered" evidence="1">
    <location>
        <begin position="326"/>
        <end position="356"/>
    </location>
</feature>
<feature type="region of interest" description="Disordered" evidence="1">
    <location>
        <begin position="1405"/>
        <end position="1441"/>
    </location>
</feature>
<evidence type="ECO:0000256" key="1">
    <source>
        <dbReference type="SAM" id="MobiDB-lite"/>
    </source>
</evidence>
<proteinExistence type="predicted"/>
<dbReference type="FunFam" id="2.160.20.10:FF:000043">
    <property type="entry name" value="Exo-beta-1,3-glucanase, putative"/>
    <property type="match status" value="1"/>
</dbReference>
<protein>
    <submittedName>
        <fullName evidence="4">LysM domain-containingprotein</fullName>
    </submittedName>
</protein>
<dbReference type="EMBL" id="LSBI01000007">
    <property type="protein sequence ID" value="OAQ85207.1"/>
    <property type="molecule type" value="Genomic_DNA"/>
</dbReference>
<feature type="compositionally biased region" description="Acidic residues" evidence="1">
    <location>
        <begin position="1484"/>
        <end position="1499"/>
    </location>
</feature>
<feature type="compositionally biased region" description="Low complexity" evidence="1">
    <location>
        <begin position="1505"/>
        <end position="1522"/>
    </location>
</feature>
<feature type="domain" description="Rhamnogalacturonase A/B/Epimerase-like pectate lyase" evidence="3">
    <location>
        <begin position="916"/>
        <end position="979"/>
    </location>
</feature>
<dbReference type="KEGG" id="plj:28889719"/>
<evidence type="ECO:0000313" key="5">
    <source>
        <dbReference type="Proteomes" id="UP000078340"/>
    </source>
</evidence>
<feature type="region of interest" description="Disordered" evidence="1">
    <location>
        <begin position="779"/>
        <end position="801"/>
    </location>
</feature>
<feature type="compositionally biased region" description="Acidic residues" evidence="1">
    <location>
        <begin position="344"/>
        <end position="354"/>
    </location>
</feature>
<sequence>MARQNFPSLLSSILLLSLSFLTVFGQYIQTYVIQNQLPNGREIRLWRPTSQDQWQEVIDVHPYAVFLEYNCYYMTAICRNADNFFESTRGLNRGMDNTLFHLDFSTRKRSPRGRSSYRRSQSCPTGWVAANNCPHTDQETVWRHDGAWWTTALAPPPDGLNFILAPLVIGPVTRESGVYYTCDEFPAASWIEGGDGTGIAGNGREGGASQTRCAGFQCRSGVKAEQNWQATAHRYLRYELKRIINGLGIWPPGVDRNKQIAGFHFRMTSSANGVAARVIGYSALDPDVVDNTRPVSQAKRDEQSPEEFRRWANTVTMEELEELTSGTLSQHIIYSNESTPASPEDGEDEEDEESDKAWRELLQRSLAAASRVTNLREVNGVKKVPSHSVDTTPSPDTLNPNPIVKRNVTVNHAPLVKNTTMSAIERARKIVDKAIDESSKLNAARLANPLRNRYELKPGTVTGALKIRQNKDKDAAPVHQLLNITDEIAAAAALVAEDDARQNRHNVTQKVWRAAAAASQSGSYWMEHIARKGSVPWGDDPSYKVYRNVVDYGAVGDGVTDDTKAINKAMQDGKRCGEKCNGSTTKNAIIYFPPGKYLISTTIEMPFGTQVIGDANNRPTLIASKRFIGLGVLSTDKYTGGGTGIDGRDQEWFVNTANFYRQLRNIRIDITDTRASQNVACLHYQVAQATSIQNVELIAKAGTGQRGIFAENGSGGVMSDITFTGGGYGIYGGNQQFTAQRLTFNGCDVGVQVIWDWGWVWKSITMKNVKTGFKLLQEEKKPASKRSKRDGKNSPNGNIGSISVIDSSFEGVGTAVLIAPPNSKPGTGSTGVVIEHVSFSGVDKAVADTSGKTLLAPSAMVDHWALGPVYSSKAARSFSEGGKITGFHRDSDLTDSKGNYFERQKPQYENSALGDFVHVKDFGAKGDGVTDDTAAFQTALYGSQGKILFVDAGSYILTGTVTVPVGSKIVGETWSQLVAKGKYFGDATKPKVMLKVGNANDVGSIEMQDLIFTSRGPAPGLIMVEWNVRASSPGAAGLWDCHARVGGATGTDLTPKECPPSKSGIDEGCNAASLMMHITSKASGYFENMWLWVADHMIDDPDLNDANNDMVQNSVYVARGLLIESQSPVWLYGTSSEHSVFYQYNFHNAKKLFAGMIQTESPYYQPTPKPPLPFKDAVGVFAGDPSYKCAADDEFSGCDESWGVIIKGSENVFIAGAGIYSWFSTYTQDCIDTQTCQKVMVLLEENLENVRIQNLITIGAKYVAVQDGKGIKATDNLNVDSHPEWTQISVFDVSRSAPGFEDLTWIDPKIWQMDTPSFTCSAPCTVKIPPWTGATRVVNYPLITVSSGGWTSTITKPPLTLTKMVFKPVTITAGSAKGKGKRQGLEPFFPIPATTPAWPQVKYTGPDGKESWASPTGPFPTPPPSIGPDAKPPNSGNWPKRAIQPMIGVDTSPWVGRCEFWDFPCYQQPWQYGDDPWGIGGTGDDGDDWDGNDVPDEEMITCPAKSSSSSSSSTKTTTTTSPTPKPSPRQGDPRLNSRHCYNSGYAAKHVRIDNAIKSYCNQLYDKGSLLKAGYSYEFKFPFSGDPWPLLVTISLKVLDKCSWVNKETAFARSVNDFGSNNGTDIEKRDVIEGKELCSKYLHAIIDSCNCGGVDGKQGGTLENDCYEWRIDPNTDW</sequence>
<comment type="caution">
    <text evidence="4">The sequence shown here is derived from an EMBL/GenBank/DDBJ whole genome shotgun (WGS) entry which is preliminary data.</text>
</comment>
<dbReference type="STRING" id="33203.A0A179H4X1"/>
<evidence type="ECO:0000256" key="2">
    <source>
        <dbReference type="SAM" id="SignalP"/>
    </source>
</evidence>
<reference evidence="4 5" key="1">
    <citation type="submission" date="2016-02" db="EMBL/GenBank/DDBJ databases">
        <title>Biosynthesis of antibiotic leucinostatins and their inhibition on Phytophthora in bio-control Purpureocillium lilacinum.</title>
        <authorList>
            <person name="Wang G."/>
            <person name="Liu Z."/>
            <person name="Lin R."/>
            <person name="Li E."/>
            <person name="Mao Z."/>
            <person name="Ling J."/>
            <person name="Yin W."/>
            <person name="Xie B."/>
        </authorList>
    </citation>
    <scope>NUCLEOTIDE SEQUENCE [LARGE SCALE GENOMIC DNA]</scope>
    <source>
        <strain evidence="4">PLFJ-1</strain>
    </source>
</reference>
<name>A0A179H4X1_PURLI</name>
<dbReference type="PANTHER" id="PTHR33928">
    <property type="entry name" value="POLYGALACTURONASE QRT3"/>
    <property type="match status" value="1"/>
</dbReference>
<dbReference type="InterPro" id="IPR011050">
    <property type="entry name" value="Pectin_lyase_fold/virulence"/>
</dbReference>
<dbReference type="InterPro" id="IPR024535">
    <property type="entry name" value="RHGA/B-epi-like_pectate_lyase"/>
</dbReference>
<feature type="region of interest" description="Disordered" evidence="1">
    <location>
        <begin position="1474"/>
        <end position="1536"/>
    </location>
</feature>
<dbReference type="Pfam" id="PF12708">
    <property type="entry name" value="Pect-lyase_RHGA_epim"/>
    <property type="match status" value="2"/>
</dbReference>
<dbReference type="InterPro" id="IPR039279">
    <property type="entry name" value="QRT3-like"/>
</dbReference>